<dbReference type="InParanoid" id="B7PZ09"/>
<dbReference type="Proteomes" id="UP000001555">
    <property type="component" value="Unassembled WGS sequence"/>
</dbReference>
<dbReference type="VEuPathDB" id="VectorBase:ISCW008523"/>
<gene>
    <name evidence="2" type="ORF">IscW_ISCW008523</name>
</gene>
<evidence type="ECO:0000256" key="1">
    <source>
        <dbReference type="SAM" id="MobiDB-lite"/>
    </source>
</evidence>
<dbReference type="EMBL" id="ABJB010978138">
    <property type="status" value="NOT_ANNOTATED_CDS"/>
    <property type="molecule type" value="Genomic_DNA"/>
</dbReference>
<proteinExistence type="predicted"/>
<evidence type="ECO:0000313" key="4">
    <source>
        <dbReference type="Proteomes" id="UP000001555"/>
    </source>
</evidence>
<reference evidence="3" key="2">
    <citation type="submission" date="2020-05" db="UniProtKB">
        <authorList>
            <consortium name="EnsemblMetazoa"/>
        </authorList>
    </citation>
    <scope>IDENTIFICATION</scope>
    <source>
        <strain evidence="3">wikel</strain>
    </source>
</reference>
<organism>
    <name type="scientific">Ixodes scapularis</name>
    <name type="common">Black-legged tick</name>
    <name type="synonym">Deer tick</name>
    <dbReference type="NCBI Taxonomy" id="6945"/>
    <lineage>
        <taxon>Eukaryota</taxon>
        <taxon>Metazoa</taxon>
        <taxon>Ecdysozoa</taxon>
        <taxon>Arthropoda</taxon>
        <taxon>Chelicerata</taxon>
        <taxon>Arachnida</taxon>
        <taxon>Acari</taxon>
        <taxon>Parasitiformes</taxon>
        <taxon>Ixodida</taxon>
        <taxon>Ixodoidea</taxon>
        <taxon>Ixodidae</taxon>
        <taxon>Ixodinae</taxon>
        <taxon>Ixodes</taxon>
    </lineage>
</organism>
<dbReference type="EnsemblMetazoa" id="ISCW008523-RA">
    <property type="protein sequence ID" value="ISCW008523-PA"/>
    <property type="gene ID" value="ISCW008523"/>
</dbReference>
<feature type="compositionally biased region" description="Basic residues" evidence="1">
    <location>
        <begin position="179"/>
        <end position="190"/>
    </location>
</feature>
<feature type="region of interest" description="Disordered" evidence="1">
    <location>
        <begin position="87"/>
        <end position="114"/>
    </location>
</feature>
<sequence>MRARHARGEAKALYVRTSRHSAIETKNASQGGRRFRRSVSSRIEGTPDPARCHAAGSCQKGAFDEEGLPGVRALTKPQTRAPRFARWDPQERPLGRVRLASRGGNGRRARKDQDGDRDLRVALWILGSFGAPDAAEAMAASGRRRSRETRSSTHDRRKRSGNSRDRRKHRSPSREHSGSKSHRRSRSRLQ</sequence>
<dbReference type="AlphaFoldDB" id="B7PZ09"/>
<feature type="region of interest" description="Disordered" evidence="1">
    <location>
        <begin position="132"/>
        <end position="190"/>
    </location>
</feature>
<reference evidence="2 4" key="1">
    <citation type="submission" date="2008-03" db="EMBL/GenBank/DDBJ databases">
        <title>Annotation of Ixodes scapularis.</title>
        <authorList>
            <consortium name="Ixodes scapularis Genome Project Consortium"/>
            <person name="Caler E."/>
            <person name="Hannick L.I."/>
            <person name="Bidwell S."/>
            <person name="Joardar V."/>
            <person name="Thiagarajan M."/>
            <person name="Amedeo P."/>
            <person name="Galinsky K.J."/>
            <person name="Schobel S."/>
            <person name="Inman J."/>
            <person name="Hostetler J."/>
            <person name="Miller J."/>
            <person name="Hammond M."/>
            <person name="Megy K."/>
            <person name="Lawson D."/>
            <person name="Kodira C."/>
            <person name="Sutton G."/>
            <person name="Meyer J."/>
            <person name="Hill C.A."/>
            <person name="Birren B."/>
            <person name="Nene V."/>
            <person name="Collins F."/>
            <person name="Alarcon-Chaidez F."/>
            <person name="Wikel S."/>
            <person name="Strausberg R."/>
        </authorList>
    </citation>
    <scope>NUCLEOTIDE SEQUENCE [LARGE SCALE GENOMIC DNA]</scope>
    <source>
        <strain evidence="4">Wikel</strain>
        <strain evidence="2">Wikel colony</strain>
    </source>
</reference>
<evidence type="ECO:0000313" key="3">
    <source>
        <dbReference type="EnsemblMetazoa" id="ISCW008523-PA"/>
    </source>
</evidence>
<name>B7PZ09_IXOSC</name>
<evidence type="ECO:0000313" key="2">
    <source>
        <dbReference type="EMBL" id="EEC11831.1"/>
    </source>
</evidence>
<keyword evidence="4" id="KW-1185">Reference proteome</keyword>
<dbReference type="PaxDb" id="6945-B7PZ09"/>
<protein>
    <submittedName>
        <fullName evidence="2 3">Uncharacterized protein</fullName>
    </submittedName>
</protein>
<dbReference type="EMBL" id="DS823187">
    <property type="protein sequence ID" value="EEC11831.1"/>
    <property type="molecule type" value="Genomic_DNA"/>
</dbReference>
<dbReference type="HOGENOM" id="CLU_1429489_0_0_1"/>
<accession>B7PZ09</accession>
<dbReference type="VEuPathDB" id="VectorBase:ISCI008523"/>
<feature type="compositionally biased region" description="Basic residues" evidence="1">
    <location>
        <begin position="155"/>
        <end position="171"/>
    </location>
</feature>